<evidence type="ECO:0000313" key="9">
    <source>
        <dbReference type="EMBL" id="KAI5060165.1"/>
    </source>
</evidence>
<evidence type="ECO:0000256" key="3">
    <source>
        <dbReference type="ARBA" id="ARBA00022723"/>
    </source>
</evidence>
<keyword evidence="5" id="KW-0238">DNA-binding</keyword>
<comment type="similarity">
    <text evidence="2">Belongs to the SHI protein family.</text>
</comment>
<evidence type="ECO:0000256" key="4">
    <source>
        <dbReference type="ARBA" id="ARBA00022833"/>
    </source>
</evidence>
<gene>
    <name evidence="9" type="ORF">GOP47_0024585</name>
</gene>
<evidence type="ECO:0000256" key="6">
    <source>
        <dbReference type="ARBA" id="ARBA00023159"/>
    </source>
</evidence>
<evidence type="ECO:0000256" key="5">
    <source>
        <dbReference type="ARBA" id="ARBA00023125"/>
    </source>
</evidence>
<evidence type="ECO:0000256" key="1">
    <source>
        <dbReference type="ARBA" id="ARBA00004123"/>
    </source>
</evidence>
<sequence>MDAPPSASAMAGGWDINSSQPASAPALHFSPNFDIKPPIIDTQLKSHLNVGLASPAALNHSLGDYLATHGHRLMVGSNFGQHHMIVGLRAADPGYYMKEFGPRSEDIVSLFEQSRAPRRGDDDLAGANSPAGTTSLSAPAVADARFHTDADVSIACLPQFSSKLLPMLAMETNMYGTSDTEAKVHEEERGGSANDDRNEDGDNDGEDQDDDEEDAGGGDDDDDGASTWPGHTQTSGSVASKGMIVIRQAESVGGASPIACQDCGNQAKKDCMHMRCRTCCKSRGLACATHVKSTWVPAYKRRQRQHLFSNDNTEQPIKLRRSKSARAIQLTPDIGATSEAATATNSHTSTSTGTPPPSSDLNWLQQEGRLKRLLPAEAREQAVFKCVKISGINDGHEEFAYQTVVKIGGHIYKGMLYDHGIDKGQASASSIAELRLGGRNPAPSSSATIDLAGNLYGTSESVFLGGNNATH</sequence>
<dbReference type="PANTHER" id="PTHR31604">
    <property type="entry name" value="PROTEIN LATERAL ROOT PRIMORDIUM 1"/>
    <property type="match status" value="1"/>
</dbReference>
<evidence type="ECO:0000256" key="2">
    <source>
        <dbReference type="ARBA" id="ARBA00006911"/>
    </source>
</evidence>
<evidence type="ECO:0000256" key="8">
    <source>
        <dbReference type="SAM" id="MobiDB-lite"/>
    </source>
</evidence>
<accession>A0A9D4U394</accession>
<comment type="caution">
    <text evidence="9">The sequence shown here is derived from an EMBL/GenBank/DDBJ whole genome shotgun (WGS) entry which is preliminary data.</text>
</comment>
<dbReference type="OrthoDB" id="1913243at2759"/>
<feature type="compositionally biased region" description="Polar residues" evidence="8">
    <location>
        <begin position="229"/>
        <end position="238"/>
    </location>
</feature>
<organism evidence="9 10">
    <name type="scientific">Adiantum capillus-veneris</name>
    <name type="common">Maidenhair fern</name>
    <dbReference type="NCBI Taxonomy" id="13818"/>
    <lineage>
        <taxon>Eukaryota</taxon>
        <taxon>Viridiplantae</taxon>
        <taxon>Streptophyta</taxon>
        <taxon>Embryophyta</taxon>
        <taxon>Tracheophyta</taxon>
        <taxon>Polypodiopsida</taxon>
        <taxon>Polypodiidae</taxon>
        <taxon>Polypodiales</taxon>
        <taxon>Pteridineae</taxon>
        <taxon>Pteridaceae</taxon>
        <taxon>Vittarioideae</taxon>
        <taxon>Adiantum</taxon>
    </lineage>
</organism>
<reference evidence="9" key="1">
    <citation type="submission" date="2021-01" db="EMBL/GenBank/DDBJ databases">
        <title>Adiantum capillus-veneris genome.</title>
        <authorList>
            <person name="Fang Y."/>
            <person name="Liao Q."/>
        </authorList>
    </citation>
    <scope>NUCLEOTIDE SEQUENCE</scope>
    <source>
        <strain evidence="9">H3</strain>
        <tissue evidence="9">Leaf</tissue>
    </source>
</reference>
<feature type="region of interest" description="Disordered" evidence="8">
    <location>
        <begin position="333"/>
        <end position="361"/>
    </location>
</feature>
<dbReference type="InterPro" id="IPR007818">
    <property type="entry name" value="SHI"/>
</dbReference>
<evidence type="ECO:0000256" key="7">
    <source>
        <dbReference type="ARBA" id="ARBA00023242"/>
    </source>
</evidence>
<dbReference type="Proteomes" id="UP000886520">
    <property type="component" value="Chromosome 24"/>
</dbReference>
<dbReference type="GO" id="GO:0003700">
    <property type="term" value="F:DNA-binding transcription factor activity"/>
    <property type="evidence" value="ECO:0007669"/>
    <property type="project" value="InterPro"/>
</dbReference>
<dbReference type="Pfam" id="PF05142">
    <property type="entry name" value="DUF702"/>
    <property type="match status" value="1"/>
</dbReference>
<protein>
    <submittedName>
        <fullName evidence="9">Uncharacterized protein</fullName>
    </submittedName>
</protein>
<feature type="region of interest" description="Disordered" evidence="8">
    <location>
        <begin position="179"/>
        <end position="241"/>
    </location>
</feature>
<comment type="subcellular location">
    <subcellularLocation>
        <location evidence="1">Nucleus</location>
    </subcellularLocation>
</comment>
<feature type="compositionally biased region" description="Acidic residues" evidence="8">
    <location>
        <begin position="197"/>
        <end position="224"/>
    </location>
</feature>
<keyword evidence="6" id="KW-0010">Activator</keyword>
<dbReference type="GO" id="GO:0005634">
    <property type="term" value="C:nucleus"/>
    <property type="evidence" value="ECO:0007669"/>
    <property type="project" value="UniProtKB-SubCell"/>
</dbReference>
<dbReference type="InterPro" id="IPR006510">
    <property type="entry name" value="Znf_LRP1"/>
</dbReference>
<dbReference type="EMBL" id="JABFUD020000024">
    <property type="protein sequence ID" value="KAI5060165.1"/>
    <property type="molecule type" value="Genomic_DNA"/>
</dbReference>
<keyword evidence="10" id="KW-1185">Reference proteome</keyword>
<dbReference type="InterPro" id="IPR006511">
    <property type="entry name" value="SHI_C"/>
</dbReference>
<keyword evidence="3" id="KW-0479">Metal-binding</keyword>
<keyword evidence="4" id="KW-0862">Zinc</keyword>
<name>A0A9D4U394_ADICA</name>
<feature type="compositionally biased region" description="Basic and acidic residues" evidence="8">
    <location>
        <begin position="180"/>
        <end position="196"/>
    </location>
</feature>
<dbReference type="NCBIfam" id="TIGR01623">
    <property type="entry name" value="put_zinc_LRP1"/>
    <property type="match status" value="1"/>
</dbReference>
<proteinExistence type="inferred from homology"/>
<dbReference type="NCBIfam" id="TIGR01624">
    <property type="entry name" value="LRP1_Cterm"/>
    <property type="match status" value="1"/>
</dbReference>
<dbReference type="AlphaFoldDB" id="A0A9D4U394"/>
<evidence type="ECO:0000313" key="10">
    <source>
        <dbReference type="Proteomes" id="UP000886520"/>
    </source>
</evidence>
<feature type="compositionally biased region" description="Low complexity" evidence="8">
    <location>
        <begin position="336"/>
        <end position="353"/>
    </location>
</feature>
<dbReference type="GO" id="GO:0045893">
    <property type="term" value="P:positive regulation of DNA-templated transcription"/>
    <property type="evidence" value="ECO:0007669"/>
    <property type="project" value="TreeGrafter"/>
</dbReference>
<dbReference type="GO" id="GO:0003677">
    <property type="term" value="F:DNA binding"/>
    <property type="evidence" value="ECO:0007669"/>
    <property type="project" value="UniProtKB-KW"/>
</dbReference>
<keyword evidence="7" id="KW-0539">Nucleus</keyword>
<dbReference type="GO" id="GO:0046872">
    <property type="term" value="F:metal ion binding"/>
    <property type="evidence" value="ECO:0007669"/>
    <property type="project" value="UniProtKB-KW"/>
</dbReference>
<dbReference type="PANTHER" id="PTHR31604:SF30">
    <property type="entry name" value="PROTEIN LATERAL ROOT PRIMORDIUM 1"/>
    <property type="match status" value="1"/>
</dbReference>